<sequence length="114" mass="12970">MSRHNININKGLTDKYDNNYYYPKSSGKVIIDIYILDNGGIWTNHIDFDTKIGENDYHIVSCDGCQSEFSIYYTTITTKTYLSSTKKSTTTTTTTNKIPTSTKKIINILYSNVS</sequence>
<reference evidence="1 2" key="2">
    <citation type="submission" date="2016-08" db="EMBL/GenBank/DDBJ databases">
        <title>Pervasive Adenine N6-methylation of Active Genes in Fungi.</title>
        <authorList>
            <consortium name="DOE Joint Genome Institute"/>
            <person name="Mondo S.J."/>
            <person name="Dannebaum R.O."/>
            <person name="Kuo R.C."/>
            <person name="Labutti K."/>
            <person name="Haridas S."/>
            <person name="Kuo A."/>
            <person name="Salamov A."/>
            <person name="Ahrendt S.R."/>
            <person name="Lipzen A."/>
            <person name="Sullivan W."/>
            <person name="Andreopoulos W.B."/>
            <person name="Clum A."/>
            <person name="Lindquist E."/>
            <person name="Daum C."/>
            <person name="Ramamoorthy G.K."/>
            <person name="Gryganskyi A."/>
            <person name="Culley D."/>
            <person name="Magnuson J.K."/>
            <person name="James T.Y."/>
            <person name="O'Malley M.A."/>
            <person name="Stajich J.E."/>
            <person name="Spatafora J.W."/>
            <person name="Visel A."/>
            <person name="Grigoriev I.V."/>
        </authorList>
    </citation>
    <scope>NUCLEOTIDE SEQUENCE [LARGE SCALE GENOMIC DNA]</scope>
    <source>
        <strain evidence="1 2">S4</strain>
    </source>
</reference>
<evidence type="ECO:0000313" key="2">
    <source>
        <dbReference type="Proteomes" id="UP000193944"/>
    </source>
</evidence>
<name>A0A1Y1WXS2_9FUNG</name>
<keyword evidence="2" id="KW-1185">Reference proteome</keyword>
<reference evidence="1 2" key="1">
    <citation type="submission" date="2016-08" db="EMBL/GenBank/DDBJ databases">
        <title>A Parts List for Fungal Cellulosomes Revealed by Comparative Genomics.</title>
        <authorList>
            <consortium name="DOE Joint Genome Institute"/>
            <person name="Haitjema C.H."/>
            <person name="Gilmore S.P."/>
            <person name="Henske J.K."/>
            <person name="Solomon K.V."/>
            <person name="De Groot R."/>
            <person name="Kuo A."/>
            <person name="Mondo S.J."/>
            <person name="Salamov A.A."/>
            <person name="Labutti K."/>
            <person name="Zhao Z."/>
            <person name="Chiniquy J."/>
            <person name="Barry K."/>
            <person name="Brewer H.M."/>
            <person name="Purvine S.O."/>
            <person name="Wright A.T."/>
            <person name="Boxma B."/>
            <person name="Van Alen T."/>
            <person name="Hackstein J.H."/>
            <person name="Baker S.E."/>
            <person name="Grigoriev I.V."/>
            <person name="O'Malley M.A."/>
        </authorList>
    </citation>
    <scope>NUCLEOTIDE SEQUENCE [LARGE SCALE GENOMIC DNA]</scope>
    <source>
        <strain evidence="1 2">S4</strain>
    </source>
</reference>
<accession>A0A1Y1WXS2</accession>
<gene>
    <name evidence="1" type="ORF">BCR32DRAFT_247214</name>
</gene>
<proteinExistence type="predicted"/>
<comment type="caution">
    <text evidence="1">The sequence shown here is derived from an EMBL/GenBank/DDBJ whole genome shotgun (WGS) entry which is preliminary data.</text>
</comment>
<dbReference type="AlphaFoldDB" id="A0A1Y1WXS2"/>
<evidence type="ECO:0000313" key="1">
    <source>
        <dbReference type="EMBL" id="ORX78350.1"/>
    </source>
</evidence>
<dbReference type="EMBL" id="MCFG01000213">
    <property type="protein sequence ID" value="ORX78350.1"/>
    <property type="molecule type" value="Genomic_DNA"/>
</dbReference>
<organism evidence="1 2">
    <name type="scientific">Anaeromyces robustus</name>
    <dbReference type="NCBI Taxonomy" id="1754192"/>
    <lineage>
        <taxon>Eukaryota</taxon>
        <taxon>Fungi</taxon>
        <taxon>Fungi incertae sedis</taxon>
        <taxon>Chytridiomycota</taxon>
        <taxon>Chytridiomycota incertae sedis</taxon>
        <taxon>Neocallimastigomycetes</taxon>
        <taxon>Neocallimastigales</taxon>
        <taxon>Neocallimastigaceae</taxon>
        <taxon>Anaeromyces</taxon>
    </lineage>
</organism>
<dbReference type="Proteomes" id="UP000193944">
    <property type="component" value="Unassembled WGS sequence"/>
</dbReference>
<protein>
    <submittedName>
        <fullName evidence="1">Uncharacterized protein</fullName>
    </submittedName>
</protein>